<feature type="compositionally biased region" description="Acidic residues" evidence="1">
    <location>
        <begin position="171"/>
        <end position="199"/>
    </location>
</feature>
<protein>
    <recommendedName>
        <fullName evidence="2">Transposase-associated domain-containing protein</fullName>
    </recommendedName>
</protein>
<feature type="non-terminal residue" evidence="3">
    <location>
        <position position="1"/>
    </location>
</feature>
<comment type="caution">
    <text evidence="3">The sequence shown here is derived from an EMBL/GenBank/DDBJ whole genome shotgun (WGS) entry which is preliminary data.</text>
</comment>
<evidence type="ECO:0000256" key="1">
    <source>
        <dbReference type="SAM" id="MobiDB-lite"/>
    </source>
</evidence>
<dbReference type="AlphaFoldDB" id="A0AAD8R880"/>
<proteinExistence type="predicted"/>
<dbReference type="Pfam" id="PF13963">
    <property type="entry name" value="Transpos_assoc"/>
    <property type="match status" value="1"/>
</dbReference>
<dbReference type="Proteomes" id="UP001231189">
    <property type="component" value="Unassembled WGS sequence"/>
</dbReference>
<sequence>MEEKGNYLRWKRSHDMAAVLVRPQAAANPGRRRRKVDGMRASPPPAARLLGRPEYRVERWKEGPLAKPSLMNRQWMYANRLSGEFTTGLKDFLVVANANKQGGFVICPCVGCKNQKGYSSSREVHLHLIRHGFMPSYNCWTKHGERGVIMEEDEEGDDIDDSYLDHFGDTFMDDAEGGEGEGEGEGEGDQEEARDEPADDLGRTIADARSRCETEKERENLDR</sequence>
<reference evidence="3" key="1">
    <citation type="submission" date="2023-07" db="EMBL/GenBank/DDBJ databases">
        <title>A chromosome-level genome assembly of Lolium multiflorum.</title>
        <authorList>
            <person name="Chen Y."/>
            <person name="Copetti D."/>
            <person name="Kolliker R."/>
            <person name="Studer B."/>
        </authorList>
    </citation>
    <scope>NUCLEOTIDE SEQUENCE</scope>
    <source>
        <strain evidence="3">02402/16</strain>
        <tissue evidence="3">Leaf</tissue>
    </source>
</reference>
<feature type="region of interest" description="Disordered" evidence="1">
    <location>
        <begin position="25"/>
        <end position="48"/>
    </location>
</feature>
<feature type="domain" description="Transposase-associated" evidence="2">
    <location>
        <begin position="73"/>
        <end position="145"/>
    </location>
</feature>
<accession>A0AAD8R880</accession>
<keyword evidence="4" id="KW-1185">Reference proteome</keyword>
<evidence type="ECO:0000313" key="4">
    <source>
        <dbReference type="Proteomes" id="UP001231189"/>
    </source>
</evidence>
<feature type="region of interest" description="Disordered" evidence="1">
    <location>
        <begin position="158"/>
        <end position="223"/>
    </location>
</feature>
<dbReference type="EMBL" id="JAUUTY010000006">
    <property type="protein sequence ID" value="KAK1614593.1"/>
    <property type="molecule type" value="Genomic_DNA"/>
</dbReference>
<organism evidence="3 4">
    <name type="scientific">Lolium multiflorum</name>
    <name type="common">Italian ryegrass</name>
    <name type="synonym">Lolium perenne subsp. multiflorum</name>
    <dbReference type="NCBI Taxonomy" id="4521"/>
    <lineage>
        <taxon>Eukaryota</taxon>
        <taxon>Viridiplantae</taxon>
        <taxon>Streptophyta</taxon>
        <taxon>Embryophyta</taxon>
        <taxon>Tracheophyta</taxon>
        <taxon>Spermatophyta</taxon>
        <taxon>Magnoliopsida</taxon>
        <taxon>Liliopsida</taxon>
        <taxon>Poales</taxon>
        <taxon>Poaceae</taxon>
        <taxon>BOP clade</taxon>
        <taxon>Pooideae</taxon>
        <taxon>Poodae</taxon>
        <taxon>Poeae</taxon>
        <taxon>Poeae Chloroplast Group 2 (Poeae type)</taxon>
        <taxon>Loliodinae</taxon>
        <taxon>Loliinae</taxon>
        <taxon>Lolium</taxon>
    </lineage>
</organism>
<gene>
    <name evidence="3" type="ORF">QYE76_020110</name>
</gene>
<evidence type="ECO:0000313" key="3">
    <source>
        <dbReference type="EMBL" id="KAK1614593.1"/>
    </source>
</evidence>
<feature type="compositionally biased region" description="Basic and acidic residues" evidence="1">
    <location>
        <begin position="200"/>
        <end position="223"/>
    </location>
</feature>
<evidence type="ECO:0000259" key="2">
    <source>
        <dbReference type="Pfam" id="PF13963"/>
    </source>
</evidence>
<name>A0AAD8R880_LOLMU</name>
<dbReference type="InterPro" id="IPR029480">
    <property type="entry name" value="Transpos_assoc"/>
</dbReference>